<keyword evidence="10" id="KW-1185">Reference proteome</keyword>
<keyword evidence="6" id="KW-0472">Membrane</keyword>
<evidence type="ECO:0000313" key="9">
    <source>
        <dbReference type="EMBL" id="KAF2899590.1"/>
    </source>
</evidence>
<evidence type="ECO:0000256" key="1">
    <source>
        <dbReference type="ARBA" id="ARBA00004141"/>
    </source>
</evidence>
<keyword evidence="3" id="KW-0812">Transmembrane</keyword>
<keyword evidence="2" id="KW-0716">Sensory transduction</keyword>
<dbReference type="GO" id="GO:0005549">
    <property type="term" value="F:odorant binding"/>
    <property type="evidence" value="ECO:0007669"/>
    <property type="project" value="InterPro"/>
</dbReference>
<dbReference type="GO" id="GO:0007165">
    <property type="term" value="P:signal transduction"/>
    <property type="evidence" value="ECO:0007669"/>
    <property type="project" value="UniProtKB-KW"/>
</dbReference>
<evidence type="ECO:0000256" key="8">
    <source>
        <dbReference type="ARBA" id="ARBA00023224"/>
    </source>
</evidence>
<evidence type="ECO:0000256" key="5">
    <source>
        <dbReference type="ARBA" id="ARBA00022989"/>
    </source>
</evidence>
<dbReference type="InterPro" id="IPR004117">
    <property type="entry name" value="7tm6_olfct_rcpt"/>
</dbReference>
<keyword evidence="4" id="KW-0552">Olfaction</keyword>
<organism evidence="9 10">
    <name type="scientific">Ignelater luminosus</name>
    <name type="common">Cucubano</name>
    <name type="synonym">Pyrophorus luminosus</name>
    <dbReference type="NCBI Taxonomy" id="2038154"/>
    <lineage>
        <taxon>Eukaryota</taxon>
        <taxon>Metazoa</taxon>
        <taxon>Ecdysozoa</taxon>
        <taxon>Arthropoda</taxon>
        <taxon>Hexapoda</taxon>
        <taxon>Insecta</taxon>
        <taxon>Pterygota</taxon>
        <taxon>Neoptera</taxon>
        <taxon>Endopterygota</taxon>
        <taxon>Coleoptera</taxon>
        <taxon>Polyphaga</taxon>
        <taxon>Elateriformia</taxon>
        <taxon>Elateroidea</taxon>
        <taxon>Elateridae</taxon>
        <taxon>Agrypninae</taxon>
        <taxon>Pyrophorini</taxon>
        <taxon>Ignelater</taxon>
    </lineage>
</organism>
<comment type="caution">
    <text evidence="9">The sequence shown here is derived from an EMBL/GenBank/DDBJ whole genome shotgun (WGS) entry which is preliminary data.</text>
</comment>
<keyword evidence="5" id="KW-1133">Transmembrane helix</keyword>
<dbReference type="AlphaFoldDB" id="A0A8K0DF77"/>
<evidence type="ECO:0000256" key="6">
    <source>
        <dbReference type="ARBA" id="ARBA00023136"/>
    </source>
</evidence>
<accession>A0A8K0DF77</accession>
<keyword evidence="7" id="KW-0675">Receptor</keyword>
<dbReference type="GO" id="GO:0016020">
    <property type="term" value="C:membrane"/>
    <property type="evidence" value="ECO:0007669"/>
    <property type="project" value="UniProtKB-SubCell"/>
</dbReference>
<protein>
    <submittedName>
        <fullName evidence="9">Uncharacterized protein</fullName>
    </submittedName>
</protein>
<sequence length="126" mass="14241">MTCKHIDSKLIVYLFQRGIPNSSEARPYIRLCHSPTCFLLYSSELHNRRVSTAIRDIFAMAVADAVYFSNWYSQHPSLRVPLLLIIQNSQKEITIKGGGLVTINAETVVNVLKVAWSSCSLMRGLR</sequence>
<dbReference type="EMBL" id="VTPC01002742">
    <property type="protein sequence ID" value="KAF2899590.1"/>
    <property type="molecule type" value="Genomic_DNA"/>
</dbReference>
<name>A0A8K0DF77_IGNLU</name>
<evidence type="ECO:0000256" key="7">
    <source>
        <dbReference type="ARBA" id="ARBA00023170"/>
    </source>
</evidence>
<evidence type="ECO:0000256" key="3">
    <source>
        <dbReference type="ARBA" id="ARBA00022692"/>
    </source>
</evidence>
<proteinExistence type="predicted"/>
<comment type="subcellular location">
    <subcellularLocation>
        <location evidence="1">Membrane</location>
        <topology evidence="1">Multi-pass membrane protein</topology>
    </subcellularLocation>
</comment>
<gene>
    <name evidence="9" type="ORF">ILUMI_06586</name>
</gene>
<dbReference type="Pfam" id="PF02949">
    <property type="entry name" value="7tm_6"/>
    <property type="match status" value="1"/>
</dbReference>
<evidence type="ECO:0000256" key="4">
    <source>
        <dbReference type="ARBA" id="ARBA00022725"/>
    </source>
</evidence>
<evidence type="ECO:0000313" key="10">
    <source>
        <dbReference type="Proteomes" id="UP000801492"/>
    </source>
</evidence>
<dbReference type="Proteomes" id="UP000801492">
    <property type="component" value="Unassembled WGS sequence"/>
</dbReference>
<reference evidence="9" key="1">
    <citation type="submission" date="2019-08" db="EMBL/GenBank/DDBJ databases">
        <title>The genome of the North American firefly Photinus pyralis.</title>
        <authorList>
            <consortium name="Photinus pyralis genome working group"/>
            <person name="Fallon T.R."/>
            <person name="Sander Lower S.E."/>
            <person name="Weng J.-K."/>
        </authorList>
    </citation>
    <scope>NUCLEOTIDE SEQUENCE</scope>
    <source>
        <strain evidence="9">TRF0915ILg1</strain>
        <tissue evidence="9">Whole body</tissue>
    </source>
</reference>
<evidence type="ECO:0000256" key="2">
    <source>
        <dbReference type="ARBA" id="ARBA00022606"/>
    </source>
</evidence>
<keyword evidence="8" id="KW-0807">Transducer</keyword>
<dbReference type="OrthoDB" id="6604226at2759"/>
<dbReference type="GO" id="GO:0004984">
    <property type="term" value="F:olfactory receptor activity"/>
    <property type="evidence" value="ECO:0007669"/>
    <property type="project" value="InterPro"/>
</dbReference>